<dbReference type="RefSeq" id="WP_185036385.1">
    <property type="nucleotide sequence ID" value="NZ_JACHEM010000031.1"/>
</dbReference>
<protein>
    <submittedName>
        <fullName evidence="1">Uncharacterized protein</fullName>
    </submittedName>
</protein>
<proteinExistence type="predicted"/>
<organism evidence="1 2">
    <name type="scientific">Streptomyces candidus</name>
    <dbReference type="NCBI Taxonomy" id="67283"/>
    <lineage>
        <taxon>Bacteria</taxon>
        <taxon>Bacillati</taxon>
        <taxon>Actinomycetota</taxon>
        <taxon>Actinomycetes</taxon>
        <taxon>Kitasatosporales</taxon>
        <taxon>Streptomycetaceae</taxon>
        <taxon>Streptomyces</taxon>
    </lineage>
</organism>
<comment type="caution">
    <text evidence="1">The sequence shown here is derived from an EMBL/GenBank/DDBJ whole genome shotgun (WGS) entry which is preliminary data.</text>
</comment>
<accession>A0A7X0HPF0</accession>
<gene>
    <name evidence="1" type="ORF">HNQ79_006410</name>
</gene>
<dbReference type="EMBL" id="JACHEM010000031">
    <property type="protein sequence ID" value="MBB6439898.1"/>
    <property type="molecule type" value="Genomic_DNA"/>
</dbReference>
<dbReference type="Proteomes" id="UP000540423">
    <property type="component" value="Unassembled WGS sequence"/>
</dbReference>
<dbReference type="AlphaFoldDB" id="A0A7X0HPF0"/>
<reference evidence="1 2" key="1">
    <citation type="submission" date="2020-08" db="EMBL/GenBank/DDBJ databases">
        <title>Genomic Encyclopedia of Type Strains, Phase IV (KMG-IV): sequencing the most valuable type-strain genomes for metagenomic binning, comparative biology and taxonomic classification.</title>
        <authorList>
            <person name="Goeker M."/>
        </authorList>
    </citation>
    <scope>NUCLEOTIDE SEQUENCE [LARGE SCALE GENOMIC DNA]</scope>
    <source>
        <strain evidence="1 2">DSM 40141</strain>
    </source>
</reference>
<keyword evidence="2" id="KW-1185">Reference proteome</keyword>
<name>A0A7X0HPF0_9ACTN</name>
<evidence type="ECO:0000313" key="2">
    <source>
        <dbReference type="Proteomes" id="UP000540423"/>
    </source>
</evidence>
<evidence type="ECO:0000313" key="1">
    <source>
        <dbReference type="EMBL" id="MBB6439898.1"/>
    </source>
</evidence>
<sequence length="70" mass="7455">MLPIVAPTSPVPDRILLAEKAASDAAYLVRLCGTPFTAEAREYQLAELARANKVLASFDPRLVVTAGGTR</sequence>